<reference evidence="1" key="1">
    <citation type="submission" date="2020-08" db="EMBL/GenBank/DDBJ databases">
        <title>Plant Genome Project.</title>
        <authorList>
            <person name="Zhang R.-G."/>
        </authorList>
    </citation>
    <scope>NUCLEOTIDE SEQUENCE</scope>
    <source>
        <strain evidence="1">WSP0</strain>
        <tissue evidence="1">Leaf</tissue>
    </source>
</reference>
<keyword evidence="2" id="KW-1185">Reference proteome</keyword>
<dbReference type="Proteomes" id="UP000823749">
    <property type="component" value="Chromosome 4"/>
</dbReference>
<evidence type="ECO:0000313" key="2">
    <source>
        <dbReference type="Proteomes" id="UP000823749"/>
    </source>
</evidence>
<dbReference type="AlphaFoldDB" id="A0AAV6KJT6"/>
<name>A0AAV6KJT6_9ERIC</name>
<gene>
    <name evidence="1" type="ORF">RHGRI_010791</name>
</gene>
<protein>
    <submittedName>
        <fullName evidence="1">Uncharacterized protein</fullName>
    </submittedName>
</protein>
<accession>A0AAV6KJT6</accession>
<evidence type="ECO:0000313" key="1">
    <source>
        <dbReference type="EMBL" id="KAG5552803.1"/>
    </source>
</evidence>
<sequence>MERELVELFEAAKKAADTAAAGGARSSGGPEVDRCLDVLNQLKDYAVTYDVLVSTQTSYVKEPHNDKYQGDLSVSRMKLKLSGGPNRLIFSADELWLLVRGEMPLEPRASWFSLKCIEAQQLT</sequence>
<organism evidence="1 2">
    <name type="scientific">Rhododendron griersonianum</name>
    <dbReference type="NCBI Taxonomy" id="479676"/>
    <lineage>
        <taxon>Eukaryota</taxon>
        <taxon>Viridiplantae</taxon>
        <taxon>Streptophyta</taxon>
        <taxon>Embryophyta</taxon>
        <taxon>Tracheophyta</taxon>
        <taxon>Spermatophyta</taxon>
        <taxon>Magnoliopsida</taxon>
        <taxon>eudicotyledons</taxon>
        <taxon>Gunneridae</taxon>
        <taxon>Pentapetalae</taxon>
        <taxon>asterids</taxon>
        <taxon>Ericales</taxon>
        <taxon>Ericaceae</taxon>
        <taxon>Ericoideae</taxon>
        <taxon>Rhodoreae</taxon>
        <taxon>Rhododendron</taxon>
    </lineage>
</organism>
<proteinExistence type="predicted"/>
<comment type="caution">
    <text evidence="1">The sequence shown here is derived from an EMBL/GenBank/DDBJ whole genome shotgun (WGS) entry which is preliminary data.</text>
</comment>
<dbReference type="EMBL" id="JACTNZ010000004">
    <property type="protein sequence ID" value="KAG5552803.1"/>
    <property type="molecule type" value="Genomic_DNA"/>
</dbReference>